<protein>
    <submittedName>
        <fullName evidence="2">Uncharacterized protein</fullName>
    </submittedName>
</protein>
<comment type="caution">
    <text evidence="2">The sequence shown here is derived from an EMBL/GenBank/DDBJ whole genome shotgun (WGS) entry which is preliminary data.</text>
</comment>
<keyword evidence="3" id="KW-1185">Reference proteome</keyword>
<evidence type="ECO:0000313" key="2">
    <source>
        <dbReference type="EMBL" id="KAH7357712.1"/>
    </source>
</evidence>
<organism evidence="2 3">
    <name type="scientific">Plectosphaerella cucumerina</name>
    <dbReference type="NCBI Taxonomy" id="40658"/>
    <lineage>
        <taxon>Eukaryota</taxon>
        <taxon>Fungi</taxon>
        <taxon>Dikarya</taxon>
        <taxon>Ascomycota</taxon>
        <taxon>Pezizomycotina</taxon>
        <taxon>Sordariomycetes</taxon>
        <taxon>Hypocreomycetidae</taxon>
        <taxon>Glomerellales</taxon>
        <taxon>Plectosphaerellaceae</taxon>
        <taxon>Plectosphaerella</taxon>
    </lineage>
</organism>
<dbReference type="OrthoDB" id="4851394at2759"/>
<reference evidence="2" key="1">
    <citation type="journal article" date="2021" name="Nat. Commun.">
        <title>Genetic determinants of endophytism in the Arabidopsis root mycobiome.</title>
        <authorList>
            <person name="Mesny F."/>
            <person name="Miyauchi S."/>
            <person name="Thiergart T."/>
            <person name="Pickel B."/>
            <person name="Atanasova L."/>
            <person name="Karlsson M."/>
            <person name="Huettel B."/>
            <person name="Barry K.W."/>
            <person name="Haridas S."/>
            <person name="Chen C."/>
            <person name="Bauer D."/>
            <person name="Andreopoulos W."/>
            <person name="Pangilinan J."/>
            <person name="LaButti K."/>
            <person name="Riley R."/>
            <person name="Lipzen A."/>
            <person name="Clum A."/>
            <person name="Drula E."/>
            <person name="Henrissat B."/>
            <person name="Kohler A."/>
            <person name="Grigoriev I.V."/>
            <person name="Martin F.M."/>
            <person name="Hacquard S."/>
        </authorList>
    </citation>
    <scope>NUCLEOTIDE SEQUENCE</scope>
    <source>
        <strain evidence="2">MPI-CAGE-AT-0016</strain>
    </source>
</reference>
<dbReference type="EMBL" id="JAGPXD010000004">
    <property type="protein sequence ID" value="KAH7357712.1"/>
    <property type="molecule type" value="Genomic_DNA"/>
</dbReference>
<sequence length="502" mass="55976">MSTPDDYSQPTARWPVMEGDMIKLLQAYRGEPGDEPSAYRLWMALPRLIQPFTSLGSRHNFDTRRTAKALGSASQHEVLELLWAIPPRMLLSILRQTVAVDFHNRGVLIAAELDAPGIYVVTVEIEGRQGLFLNSEETELILQRLDQYKAAFPFINAVVTQTKNFPANGKSAASELEKLKMIGSFVKAWNKVSGRPPIPQTNKVTKEVVKAINEVATVIDKIDGINSTKKRWDWRTRGCRFCPILSKGTSGPEVIQRLSDMLRRRVFKGASGHRERAGQSPQYIGCSSDLKGRTGRYAATQSRDQSNKHLQIMLGVLDCINIDASLKTRVVLRTWKREQLPIAEALVVALGRSIVWQDGFNSEEGGGQSTSAAAPLFHANTFVKGSVWFGLNVERTSDEAKMVIEKRDKMADAMSETNRLVQSMEDSRDKLQQAAKQYPDLAERVCNQVEATEKRWVEAKKATRLLGNLCDVYTIALKELGELPDDFDAALPDSTGLDPDES</sequence>
<evidence type="ECO:0000256" key="1">
    <source>
        <dbReference type="SAM" id="Coils"/>
    </source>
</evidence>
<gene>
    <name evidence="2" type="ORF">B0T11DRAFT_329600</name>
</gene>
<accession>A0A8K0X2F6</accession>
<dbReference type="Proteomes" id="UP000813385">
    <property type="component" value="Unassembled WGS sequence"/>
</dbReference>
<feature type="coiled-coil region" evidence="1">
    <location>
        <begin position="414"/>
        <end position="444"/>
    </location>
</feature>
<keyword evidence="1" id="KW-0175">Coiled coil</keyword>
<name>A0A8K0X2F6_9PEZI</name>
<evidence type="ECO:0000313" key="3">
    <source>
        <dbReference type="Proteomes" id="UP000813385"/>
    </source>
</evidence>
<proteinExistence type="predicted"/>
<dbReference type="AlphaFoldDB" id="A0A8K0X2F6"/>